<dbReference type="GO" id="GO:0009055">
    <property type="term" value="F:electron transfer activity"/>
    <property type="evidence" value="ECO:0007669"/>
    <property type="project" value="InterPro"/>
</dbReference>
<comment type="subcellular location">
    <subcellularLocation>
        <location evidence="1">Membrane</location>
    </subcellularLocation>
</comment>
<keyword evidence="2 8" id="KW-0349">Heme</keyword>
<evidence type="ECO:0000256" key="3">
    <source>
        <dbReference type="ARBA" id="ARBA00022692"/>
    </source>
</evidence>
<evidence type="ECO:0000256" key="7">
    <source>
        <dbReference type="ARBA" id="ARBA00023136"/>
    </source>
</evidence>
<dbReference type="RefSeq" id="WP_156573970.1">
    <property type="nucleotide sequence ID" value="NZ_CP046415.1"/>
</dbReference>
<evidence type="ECO:0000256" key="2">
    <source>
        <dbReference type="ARBA" id="ARBA00022617"/>
    </source>
</evidence>
<organism evidence="12 13">
    <name type="scientific">Guyparkeria halophila</name>
    <dbReference type="NCBI Taxonomy" id="47960"/>
    <lineage>
        <taxon>Bacteria</taxon>
        <taxon>Pseudomonadati</taxon>
        <taxon>Pseudomonadota</taxon>
        <taxon>Gammaproteobacteria</taxon>
        <taxon>Chromatiales</taxon>
        <taxon>Thioalkalibacteraceae</taxon>
        <taxon>Guyparkeria</taxon>
    </lineage>
</organism>
<feature type="domain" description="Cytochrome c" evidence="11">
    <location>
        <begin position="39"/>
        <end position="211"/>
    </location>
</feature>
<keyword evidence="5 9" id="KW-1133">Transmembrane helix</keyword>
<proteinExistence type="predicted"/>
<feature type="binding site" description="covalent" evidence="8">
    <location>
        <position position="55"/>
    </location>
    <ligand>
        <name>heme c</name>
        <dbReference type="ChEBI" id="CHEBI:61717"/>
    </ligand>
</feature>
<dbReference type="GO" id="GO:0016020">
    <property type="term" value="C:membrane"/>
    <property type="evidence" value="ECO:0007669"/>
    <property type="project" value="UniProtKB-SubCell"/>
</dbReference>
<keyword evidence="4 8" id="KW-0479">Metal-binding</keyword>
<dbReference type="InterPro" id="IPR036909">
    <property type="entry name" value="Cyt_c-like_dom_sf"/>
</dbReference>
<evidence type="ECO:0000256" key="8">
    <source>
        <dbReference type="PIRSR" id="PIRSR602326-1"/>
    </source>
</evidence>
<dbReference type="InterPro" id="IPR002326">
    <property type="entry name" value="Cyt_c1"/>
</dbReference>
<feature type="binding site" description="covalent" evidence="8">
    <location>
        <position position="52"/>
    </location>
    <ligand>
        <name>heme c</name>
        <dbReference type="ChEBI" id="CHEBI:61717"/>
    </ligand>
</feature>
<dbReference type="PANTHER" id="PTHR10266">
    <property type="entry name" value="CYTOCHROME C1"/>
    <property type="match status" value="1"/>
</dbReference>
<dbReference type="KEGG" id="ghl:GM160_06315"/>
<dbReference type="Gene3D" id="1.20.5.100">
    <property type="entry name" value="Cytochrome c1, transmembrane anchor, C-terminal"/>
    <property type="match status" value="1"/>
</dbReference>
<dbReference type="PRINTS" id="PR00603">
    <property type="entry name" value="CYTOCHROMEC1"/>
</dbReference>
<comment type="cofactor">
    <cofactor evidence="8">
        <name>heme c</name>
        <dbReference type="ChEBI" id="CHEBI:61717"/>
    </cofactor>
    <text evidence="8">Binds 1 heme c group covalently per subunit.</text>
</comment>
<dbReference type="PANTHER" id="PTHR10266:SF3">
    <property type="entry name" value="CYTOCHROME C1, HEME PROTEIN, MITOCHONDRIAL"/>
    <property type="match status" value="1"/>
</dbReference>
<gene>
    <name evidence="12" type="ORF">GM160_06315</name>
</gene>
<dbReference type="GO" id="GO:0046872">
    <property type="term" value="F:metal ion binding"/>
    <property type="evidence" value="ECO:0007669"/>
    <property type="project" value="UniProtKB-KW"/>
</dbReference>
<evidence type="ECO:0000256" key="6">
    <source>
        <dbReference type="ARBA" id="ARBA00023004"/>
    </source>
</evidence>
<evidence type="ECO:0000256" key="5">
    <source>
        <dbReference type="ARBA" id="ARBA00022989"/>
    </source>
</evidence>
<reference evidence="12 13" key="1">
    <citation type="submission" date="2019-11" db="EMBL/GenBank/DDBJ databases">
        <authorList>
            <person name="Zhang J."/>
            <person name="Sun C."/>
        </authorList>
    </citation>
    <scope>NUCLEOTIDE SEQUENCE [LARGE SCALE GENOMIC DNA]</scope>
    <source>
        <strain evidence="13">sp2</strain>
    </source>
</reference>
<dbReference type="GO" id="GO:0020037">
    <property type="term" value="F:heme binding"/>
    <property type="evidence" value="ECO:0007669"/>
    <property type="project" value="InterPro"/>
</dbReference>
<accession>A0A6I6CYQ7</accession>
<feature type="signal peptide" evidence="10">
    <location>
        <begin position="1"/>
        <end position="21"/>
    </location>
</feature>
<keyword evidence="3 9" id="KW-0812">Transmembrane</keyword>
<evidence type="ECO:0000256" key="4">
    <source>
        <dbReference type="ARBA" id="ARBA00022723"/>
    </source>
</evidence>
<dbReference type="Gene3D" id="1.10.760.10">
    <property type="entry name" value="Cytochrome c-like domain"/>
    <property type="match status" value="1"/>
</dbReference>
<protein>
    <submittedName>
        <fullName evidence="12">Cytochrome c1</fullName>
    </submittedName>
</protein>
<feature type="transmembrane region" description="Helical" evidence="9">
    <location>
        <begin position="221"/>
        <end position="239"/>
    </location>
</feature>
<keyword evidence="10" id="KW-0732">Signal</keyword>
<evidence type="ECO:0000313" key="13">
    <source>
        <dbReference type="Proteomes" id="UP000427716"/>
    </source>
</evidence>
<evidence type="ECO:0000259" key="11">
    <source>
        <dbReference type="PROSITE" id="PS51007"/>
    </source>
</evidence>
<evidence type="ECO:0000256" key="10">
    <source>
        <dbReference type="SAM" id="SignalP"/>
    </source>
</evidence>
<dbReference type="PROSITE" id="PS51007">
    <property type="entry name" value="CYTC"/>
    <property type="match status" value="1"/>
</dbReference>
<keyword evidence="7 9" id="KW-0472">Membrane</keyword>
<dbReference type="InterPro" id="IPR009056">
    <property type="entry name" value="Cyt_c-like_dom"/>
</dbReference>
<keyword evidence="6 8" id="KW-0408">Iron</keyword>
<feature type="chain" id="PRO_5026358749" evidence="10">
    <location>
        <begin position="22"/>
        <end position="249"/>
    </location>
</feature>
<evidence type="ECO:0000256" key="1">
    <source>
        <dbReference type="ARBA" id="ARBA00004370"/>
    </source>
</evidence>
<dbReference type="SUPFAM" id="SSF46626">
    <property type="entry name" value="Cytochrome c"/>
    <property type="match status" value="1"/>
</dbReference>
<sequence>MIRITFFLCLIGLLAAPNAKAASSNYPLEDAEVDLGDKASLYRGAQTFMDSCASCHGAKMIRFGRIGEDLGLTDEQLAVLMPDESTKPGDVIETNMPAEYAQETFGIVPPDLTLSARVHGADWMYTYLTTFYADPDALWGVNNAVFPGVGMPHVLAAEQGLLQPVYETEGEGEGAKRRLVGLDSPERPGTLSEEEFEQKMRDLTAFMVYMAEPAALLRAHYGPYVLAFLFIFTLVMYLLKKEYWRDIKH</sequence>
<dbReference type="AlphaFoldDB" id="A0A6I6CYQ7"/>
<keyword evidence="13" id="KW-1185">Reference proteome</keyword>
<dbReference type="Proteomes" id="UP000427716">
    <property type="component" value="Chromosome"/>
</dbReference>
<name>A0A6I6CYQ7_9GAMM</name>
<evidence type="ECO:0000313" key="12">
    <source>
        <dbReference type="EMBL" id="QGT78540.1"/>
    </source>
</evidence>
<feature type="binding site" description="covalent" evidence="8">
    <location>
        <position position="56"/>
    </location>
    <ligand>
        <name>heme c</name>
        <dbReference type="ChEBI" id="CHEBI:61717"/>
    </ligand>
</feature>
<dbReference type="EMBL" id="CP046415">
    <property type="protein sequence ID" value="QGT78540.1"/>
    <property type="molecule type" value="Genomic_DNA"/>
</dbReference>
<evidence type="ECO:0000256" key="9">
    <source>
        <dbReference type="SAM" id="Phobius"/>
    </source>
</evidence>
<dbReference type="Pfam" id="PF02167">
    <property type="entry name" value="Cytochrom_C1"/>
    <property type="match status" value="2"/>
</dbReference>